<organism evidence="1 2">
    <name type="scientific">Trichinella nativa</name>
    <dbReference type="NCBI Taxonomy" id="6335"/>
    <lineage>
        <taxon>Eukaryota</taxon>
        <taxon>Metazoa</taxon>
        <taxon>Ecdysozoa</taxon>
        <taxon>Nematoda</taxon>
        <taxon>Enoplea</taxon>
        <taxon>Dorylaimia</taxon>
        <taxon>Trichinellida</taxon>
        <taxon>Trichinellidae</taxon>
        <taxon>Trichinella</taxon>
    </lineage>
</organism>
<reference evidence="1 2" key="1">
    <citation type="submission" date="2015-05" db="EMBL/GenBank/DDBJ databases">
        <title>Evolution of Trichinella species and genotypes.</title>
        <authorList>
            <person name="Korhonen P.K."/>
            <person name="Edoardo P."/>
            <person name="Giuseppe L.R."/>
            <person name="Gasser R.B."/>
        </authorList>
    </citation>
    <scope>NUCLEOTIDE SEQUENCE [LARGE SCALE GENOMIC DNA]</scope>
    <source>
        <strain evidence="1">ISS10</strain>
    </source>
</reference>
<dbReference type="AlphaFoldDB" id="A0A0V1L8L7"/>
<evidence type="ECO:0000313" key="2">
    <source>
        <dbReference type="Proteomes" id="UP000054721"/>
    </source>
</evidence>
<gene>
    <name evidence="1" type="ORF">T02_14338</name>
</gene>
<evidence type="ECO:0000313" key="1">
    <source>
        <dbReference type="EMBL" id="KRZ55797.1"/>
    </source>
</evidence>
<dbReference type="EMBL" id="JYDW01000107">
    <property type="protein sequence ID" value="KRZ55797.1"/>
    <property type="molecule type" value="Genomic_DNA"/>
</dbReference>
<keyword evidence="2" id="KW-1185">Reference proteome</keyword>
<name>A0A0V1L8L7_9BILA</name>
<proteinExistence type="predicted"/>
<comment type="caution">
    <text evidence="1">The sequence shown here is derived from an EMBL/GenBank/DDBJ whole genome shotgun (WGS) entry which is preliminary data.</text>
</comment>
<sequence>MPTGLRMIIVKLTHDNIRESANQCNEDKNIKTSLFRLQKQYSAQSPLERHLLLMDNNNKMRNSYRVVVMFSRCRTSVLFFTYRHLCLKRMVLNQMQLTKTENVLKSNYSSTCSRENVCKFLFHCYTYAYGALGQGVWCTVQVQRSFPCDEDHGITLNIRMEDGSER</sequence>
<accession>A0A0V1L8L7</accession>
<protein>
    <submittedName>
        <fullName evidence="1">Uncharacterized protein</fullName>
    </submittedName>
</protein>
<dbReference type="Proteomes" id="UP000054721">
    <property type="component" value="Unassembled WGS sequence"/>
</dbReference>
<dbReference type="OrthoDB" id="5929855at2759"/>